<name>A0ABQ7TCU9_PHRPL</name>
<sequence>MSEYTSQVFYSVRIQSVRVQTSSPGPAQDSVQGATSRSPSPREGAPAPAPAQPPPPQGRASSSSSSSEPGRAPFSSSSPARRDPPPVCSSYNMPDKKFFENLSGGGKAIG</sequence>
<evidence type="ECO:0000313" key="2">
    <source>
        <dbReference type="EMBL" id="KAH0627571.1"/>
    </source>
</evidence>
<evidence type="ECO:0000313" key="3">
    <source>
        <dbReference type="Proteomes" id="UP000826234"/>
    </source>
</evidence>
<feature type="non-terminal residue" evidence="2">
    <location>
        <position position="110"/>
    </location>
</feature>
<feature type="region of interest" description="Disordered" evidence="1">
    <location>
        <begin position="16"/>
        <end position="110"/>
    </location>
</feature>
<gene>
    <name evidence="2" type="ORF">JD844_003456</name>
</gene>
<feature type="compositionally biased region" description="Pro residues" evidence="1">
    <location>
        <begin position="47"/>
        <end position="57"/>
    </location>
</feature>
<protein>
    <submittedName>
        <fullName evidence="2">Uncharacterized protein</fullName>
    </submittedName>
</protein>
<proteinExistence type="predicted"/>
<feature type="compositionally biased region" description="Low complexity" evidence="1">
    <location>
        <begin position="36"/>
        <end position="46"/>
    </location>
</feature>
<accession>A0ABQ7TCU9</accession>
<dbReference type="Proteomes" id="UP000826234">
    <property type="component" value="Unassembled WGS sequence"/>
</dbReference>
<comment type="caution">
    <text evidence="2">The sequence shown here is derived from an EMBL/GenBank/DDBJ whole genome shotgun (WGS) entry which is preliminary data.</text>
</comment>
<dbReference type="EMBL" id="JAIPUX010000521">
    <property type="protein sequence ID" value="KAH0627571.1"/>
    <property type="molecule type" value="Genomic_DNA"/>
</dbReference>
<organism evidence="2 3">
    <name type="scientific">Phrynosoma platyrhinos</name>
    <name type="common">Desert horned lizard</name>
    <dbReference type="NCBI Taxonomy" id="52577"/>
    <lineage>
        <taxon>Eukaryota</taxon>
        <taxon>Metazoa</taxon>
        <taxon>Chordata</taxon>
        <taxon>Craniata</taxon>
        <taxon>Vertebrata</taxon>
        <taxon>Euteleostomi</taxon>
        <taxon>Lepidosauria</taxon>
        <taxon>Squamata</taxon>
        <taxon>Bifurcata</taxon>
        <taxon>Unidentata</taxon>
        <taxon>Episquamata</taxon>
        <taxon>Toxicofera</taxon>
        <taxon>Iguania</taxon>
        <taxon>Phrynosomatidae</taxon>
        <taxon>Phrynosomatinae</taxon>
        <taxon>Phrynosoma</taxon>
    </lineage>
</organism>
<reference evidence="2 3" key="1">
    <citation type="journal article" date="2022" name="Gigascience">
        <title>A chromosome-level genome assembly and annotation of the desert horned lizard, Phrynosoma platyrhinos, provides insight into chromosomal rearrangements among reptiles.</title>
        <authorList>
            <person name="Koochekian N."/>
            <person name="Ascanio A."/>
            <person name="Farleigh K."/>
            <person name="Card D.C."/>
            <person name="Schield D.R."/>
            <person name="Castoe T.A."/>
            <person name="Jezkova T."/>
        </authorList>
    </citation>
    <scope>NUCLEOTIDE SEQUENCE [LARGE SCALE GENOMIC DNA]</scope>
    <source>
        <strain evidence="2">NK-2021</strain>
    </source>
</reference>
<feature type="compositionally biased region" description="Polar residues" evidence="1">
    <location>
        <begin position="16"/>
        <end position="35"/>
    </location>
</feature>
<feature type="compositionally biased region" description="Low complexity" evidence="1">
    <location>
        <begin position="58"/>
        <end position="79"/>
    </location>
</feature>
<evidence type="ECO:0000256" key="1">
    <source>
        <dbReference type="SAM" id="MobiDB-lite"/>
    </source>
</evidence>
<keyword evidence="3" id="KW-1185">Reference proteome</keyword>